<comment type="caution">
    <text evidence="2">The sequence shown here is derived from an EMBL/GenBank/DDBJ whole genome shotgun (WGS) entry which is preliminary data.</text>
</comment>
<proteinExistence type="predicted"/>
<reference evidence="2 3" key="1">
    <citation type="submission" date="2019-05" db="EMBL/GenBank/DDBJ databases">
        <title>Another draft genome of Portunus trituberculatus and its Hox gene families provides insights of decapod evolution.</title>
        <authorList>
            <person name="Jeong J.-H."/>
            <person name="Song I."/>
            <person name="Kim S."/>
            <person name="Choi T."/>
            <person name="Kim D."/>
            <person name="Ryu S."/>
            <person name="Kim W."/>
        </authorList>
    </citation>
    <scope>NUCLEOTIDE SEQUENCE [LARGE SCALE GENOMIC DNA]</scope>
    <source>
        <tissue evidence="2">Muscle</tissue>
    </source>
</reference>
<accession>A0A5B7DI67</accession>
<name>A0A5B7DI67_PORTR</name>
<keyword evidence="1" id="KW-1133">Transmembrane helix</keyword>
<gene>
    <name evidence="2" type="ORF">E2C01_013715</name>
</gene>
<organism evidence="2 3">
    <name type="scientific">Portunus trituberculatus</name>
    <name type="common">Swimming crab</name>
    <name type="synonym">Neptunus trituberculatus</name>
    <dbReference type="NCBI Taxonomy" id="210409"/>
    <lineage>
        <taxon>Eukaryota</taxon>
        <taxon>Metazoa</taxon>
        <taxon>Ecdysozoa</taxon>
        <taxon>Arthropoda</taxon>
        <taxon>Crustacea</taxon>
        <taxon>Multicrustacea</taxon>
        <taxon>Malacostraca</taxon>
        <taxon>Eumalacostraca</taxon>
        <taxon>Eucarida</taxon>
        <taxon>Decapoda</taxon>
        <taxon>Pleocyemata</taxon>
        <taxon>Brachyura</taxon>
        <taxon>Eubrachyura</taxon>
        <taxon>Portunoidea</taxon>
        <taxon>Portunidae</taxon>
        <taxon>Portuninae</taxon>
        <taxon>Portunus</taxon>
    </lineage>
</organism>
<dbReference type="OrthoDB" id="3824970at2759"/>
<evidence type="ECO:0000313" key="3">
    <source>
        <dbReference type="Proteomes" id="UP000324222"/>
    </source>
</evidence>
<keyword evidence="1" id="KW-0472">Membrane</keyword>
<dbReference type="Proteomes" id="UP000324222">
    <property type="component" value="Unassembled WGS sequence"/>
</dbReference>
<evidence type="ECO:0000256" key="1">
    <source>
        <dbReference type="SAM" id="Phobius"/>
    </source>
</evidence>
<sequence length="128" mass="14500">MLAQRKSALVSQARRRFVSHSRGDIEEGDGEALHEDGSLDTSQTIGLEILKMEKLKTQKNFSTLRLFMSLMVCPSGSGEVITFVLFRVFTTSTNVMGFRTSTTGLKHFSKLLLEGKSFRRCWLLWAQH</sequence>
<protein>
    <submittedName>
        <fullName evidence="2">Uncharacterized protein</fullName>
    </submittedName>
</protein>
<keyword evidence="1" id="KW-0812">Transmembrane</keyword>
<evidence type="ECO:0000313" key="2">
    <source>
        <dbReference type="EMBL" id="MPC20756.1"/>
    </source>
</evidence>
<keyword evidence="3" id="KW-1185">Reference proteome</keyword>
<dbReference type="AlphaFoldDB" id="A0A5B7DI67"/>
<feature type="transmembrane region" description="Helical" evidence="1">
    <location>
        <begin position="66"/>
        <end position="89"/>
    </location>
</feature>
<dbReference type="EMBL" id="VSRR010000907">
    <property type="protein sequence ID" value="MPC20756.1"/>
    <property type="molecule type" value="Genomic_DNA"/>
</dbReference>